<organism evidence="1 2">
    <name type="scientific">Symbiochloris irregularis</name>
    <dbReference type="NCBI Taxonomy" id="706552"/>
    <lineage>
        <taxon>Eukaryota</taxon>
        <taxon>Viridiplantae</taxon>
        <taxon>Chlorophyta</taxon>
        <taxon>core chlorophytes</taxon>
        <taxon>Trebouxiophyceae</taxon>
        <taxon>Trebouxiales</taxon>
        <taxon>Trebouxiaceae</taxon>
        <taxon>Symbiochloris</taxon>
    </lineage>
</organism>
<dbReference type="AlphaFoldDB" id="A0AAW1NNG8"/>
<sequence>MGLRAKYLPITVKVMWPQRGDSGKTTLLCAMNLYILFVLALPVGGRAKLVLRATLQLSSDSQVSGQQ</sequence>
<reference evidence="1 2" key="1">
    <citation type="journal article" date="2024" name="Nat. Commun.">
        <title>Phylogenomics reveals the evolutionary origins of lichenization in chlorophyte algae.</title>
        <authorList>
            <person name="Puginier C."/>
            <person name="Libourel C."/>
            <person name="Otte J."/>
            <person name="Skaloud P."/>
            <person name="Haon M."/>
            <person name="Grisel S."/>
            <person name="Petersen M."/>
            <person name="Berrin J.G."/>
            <person name="Delaux P.M."/>
            <person name="Dal Grande F."/>
            <person name="Keller J."/>
        </authorList>
    </citation>
    <scope>NUCLEOTIDE SEQUENCE [LARGE SCALE GENOMIC DNA]</scope>
    <source>
        <strain evidence="1 2">SAG 2036</strain>
    </source>
</reference>
<dbReference type="Proteomes" id="UP001465755">
    <property type="component" value="Unassembled WGS sequence"/>
</dbReference>
<evidence type="ECO:0000313" key="1">
    <source>
        <dbReference type="EMBL" id="KAK9788843.1"/>
    </source>
</evidence>
<evidence type="ECO:0000313" key="2">
    <source>
        <dbReference type="Proteomes" id="UP001465755"/>
    </source>
</evidence>
<dbReference type="EMBL" id="JALJOQ010000219">
    <property type="protein sequence ID" value="KAK9788843.1"/>
    <property type="molecule type" value="Genomic_DNA"/>
</dbReference>
<gene>
    <name evidence="1" type="ORF">WJX73_002228</name>
</gene>
<comment type="caution">
    <text evidence="1">The sequence shown here is derived from an EMBL/GenBank/DDBJ whole genome shotgun (WGS) entry which is preliminary data.</text>
</comment>
<accession>A0AAW1NNG8</accession>
<proteinExistence type="predicted"/>
<keyword evidence="2" id="KW-1185">Reference proteome</keyword>
<protein>
    <submittedName>
        <fullName evidence="1">Uncharacterized protein</fullName>
    </submittedName>
</protein>
<name>A0AAW1NNG8_9CHLO</name>